<dbReference type="PANTHER" id="PTHR42804">
    <property type="entry name" value="ALDEHYDE DEHYDROGENASE"/>
    <property type="match status" value="1"/>
</dbReference>
<evidence type="ECO:0000313" key="5">
    <source>
        <dbReference type="Proteomes" id="UP001433071"/>
    </source>
</evidence>
<sequence>MVARAVKTHPVQPEWAAELDLALTDLDSKKDDWAQTSNSERIALLRKIKEHIREVAEAWVKTATRKKGISTGSSLEGEEWLAGPAALMDGCNQFIRTLSLMEGKKFLDRLPVRTLPNGQVAVTVVPNSVWDKVLYTGLKAEIWMQPGVTKANLAASTASAYDAPATSRRGKIGLVLGAGNIASIAPLDCLHKLLVEHQVVLLKMNPVNDYLIDFLRPALRPLIEFGALRIVRGGADVGAYLCNHDLVDNIHITGAATSHDAIVWGPGEEGRKNKASGTPRNSRRITSELGGVAPTIVVPGPWSNADITYHAELIATQKLNNSGFNCIACQMLVLPESWNKSDALLAALEKVMQKAPSRPAYYPGATERLAAFEAHADSVQKFERPGGPACVVVPFRSGTDTYLENAEAFAPALSVMRLPAGNAESYLRAAVAYANEKLHGTLAANILIHPRTIAEIGRQRFEEIVAELRYGGIGINSWSGVLFALLRPTWGAYPGHTLDDVQSGIGVVHNTYLFDKPERSVLEAPFRIMPKPAWFLTHKRAHIVGRLITEFHYRPSVLKLPRIIWNALLG</sequence>
<dbReference type="Pfam" id="PF00171">
    <property type="entry name" value="Aldedh"/>
    <property type="match status" value="1"/>
</dbReference>
<keyword evidence="5" id="KW-1185">Reference proteome</keyword>
<keyword evidence="2" id="KW-0560">Oxidoreductase</keyword>
<dbReference type="InterPro" id="IPR015590">
    <property type="entry name" value="Aldehyde_DH_dom"/>
</dbReference>
<dbReference type="EMBL" id="JAMYQB010000026">
    <property type="protein sequence ID" value="MER9407507.1"/>
    <property type="molecule type" value="Genomic_DNA"/>
</dbReference>
<evidence type="ECO:0000259" key="3">
    <source>
        <dbReference type="Pfam" id="PF00171"/>
    </source>
</evidence>
<organism evidence="4 5">
    <name type="scientific">Mesorhizobium caraganae</name>
    <dbReference type="NCBI Taxonomy" id="483206"/>
    <lineage>
        <taxon>Bacteria</taxon>
        <taxon>Pseudomonadati</taxon>
        <taxon>Pseudomonadota</taxon>
        <taxon>Alphaproteobacteria</taxon>
        <taxon>Hyphomicrobiales</taxon>
        <taxon>Phyllobacteriaceae</taxon>
        <taxon>Mesorhizobium</taxon>
    </lineage>
</organism>
<dbReference type="Gene3D" id="3.40.605.10">
    <property type="entry name" value="Aldehyde Dehydrogenase, Chain A, domain 1"/>
    <property type="match status" value="1"/>
</dbReference>
<comment type="similarity">
    <text evidence="1">Belongs to the aldehyde dehydrogenase family.</text>
</comment>
<dbReference type="Proteomes" id="UP001433071">
    <property type="component" value="Unassembled WGS sequence"/>
</dbReference>
<dbReference type="PANTHER" id="PTHR42804:SF1">
    <property type="entry name" value="ALDEHYDE DEHYDROGENASE-RELATED"/>
    <property type="match status" value="1"/>
</dbReference>
<accession>A0ABV1Z5Z8</accession>
<comment type="caution">
    <text evidence="4">The sequence shown here is derived from an EMBL/GenBank/DDBJ whole genome shotgun (WGS) entry which is preliminary data.</text>
</comment>
<evidence type="ECO:0000256" key="1">
    <source>
        <dbReference type="ARBA" id="ARBA00009986"/>
    </source>
</evidence>
<reference evidence="4 5" key="1">
    <citation type="journal article" date="2024" name="Proc. Natl. Acad. Sci. U.S.A.">
        <title>The evolutionary genomics of adaptation to stress in wild rhizobium bacteria.</title>
        <authorList>
            <person name="Kehlet-Delgado H."/>
            <person name="Montoya A.P."/>
            <person name="Jensen K.T."/>
            <person name="Wendlandt C.E."/>
            <person name="Dexheimer C."/>
            <person name="Roberts M."/>
            <person name="Torres Martinez L."/>
            <person name="Friesen M.L."/>
            <person name="Griffitts J.S."/>
            <person name="Porter S.S."/>
        </authorList>
    </citation>
    <scope>NUCLEOTIDE SEQUENCE [LARGE SCALE GENOMIC DNA]</scope>
    <source>
        <strain evidence="4 5">M0641</strain>
    </source>
</reference>
<dbReference type="InterPro" id="IPR016162">
    <property type="entry name" value="Ald_DH_N"/>
</dbReference>
<gene>
    <name evidence="4" type="ORF">NKI36_26095</name>
</gene>
<proteinExistence type="inferred from homology"/>
<dbReference type="RefSeq" id="WP_352561424.1">
    <property type="nucleotide sequence ID" value="NZ_JAMYQB010000026.1"/>
</dbReference>
<evidence type="ECO:0000313" key="4">
    <source>
        <dbReference type="EMBL" id="MER9407507.1"/>
    </source>
</evidence>
<dbReference type="SUPFAM" id="SSF53720">
    <property type="entry name" value="ALDH-like"/>
    <property type="match status" value="1"/>
</dbReference>
<name>A0ABV1Z5Z8_9HYPH</name>
<feature type="domain" description="Aldehyde dehydrogenase" evidence="3">
    <location>
        <begin position="226"/>
        <end position="381"/>
    </location>
</feature>
<dbReference type="Gene3D" id="3.40.309.10">
    <property type="entry name" value="Aldehyde Dehydrogenase, Chain A, domain 2"/>
    <property type="match status" value="1"/>
</dbReference>
<evidence type="ECO:0000256" key="2">
    <source>
        <dbReference type="ARBA" id="ARBA00023002"/>
    </source>
</evidence>
<protein>
    <submittedName>
        <fullName evidence="4">Aldehyde dehydrogenase family protein</fullName>
    </submittedName>
</protein>
<dbReference type="InterPro" id="IPR016163">
    <property type="entry name" value="Ald_DH_C"/>
</dbReference>
<dbReference type="InterPro" id="IPR016161">
    <property type="entry name" value="Ald_DH/histidinol_DH"/>
</dbReference>